<keyword evidence="3" id="KW-0472">Membrane</keyword>
<evidence type="ECO:0000256" key="2">
    <source>
        <dbReference type="SAM" id="MobiDB-lite"/>
    </source>
</evidence>
<sequence length="558" mass="61043">MFSSYFPFQIEYTAWKVSYDYVENWNSKDFDDSTWASKKAKDIGTNSKVTTYIRKEVNIPDIANYHVLNIRVKYAGGVAAYFNGRLVARFNLEENFDEESQSLQVHDAEEFSKFHVIMSTVGGITGKNIMAFEVHLPAGQSSSNPVVFDATGVFGVNDCSIVVDTYSSIDGSTVNMITVEELLNLNPSTYGYQANSQGSYVEWAVENLEGTKFNSFAIQSPYGGSGFGFSLYVRKETSDEYTSSLEVTGQTLEYMDRTAWSVPLGIAGFKQIKYEVDVAAYSIIYISTFILQYCKPSGAGVCPGIGDYPSVGEGEISPASCEEGYRGYSYRTCSGGVLGDVNNQYCTQKVPDKLLYDASIYNLVLGTNVHVAKPSYLNIIEEFYLGENIQLPLGLELNAKTGEITGVPVEEMALRAYTIYGKNLVGVTFVEIDISVRRGTCKDDGNFLTTNVGEVFVYDCAKGGAYVGTERRTCYLGEKDGEWGPISGACISIATIIVLVVIALIVIAIVVFVLVRVSRKAKAVGGVKGRSAKSTSSKKSLSKNNSDKKTSDKKAVKI</sequence>
<dbReference type="InterPro" id="IPR000436">
    <property type="entry name" value="Sushi_SCR_CCP_dom"/>
</dbReference>
<organism evidence="4">
    <name type="scientific">Blastocystis hominis</name>
    <dbReference type="NCBI Taxonomy" id="12968"/>
    <lineage>
        <taxon>Eukaryota</taxon>
        <taxon>Sar</taxon>
        <taxon>Stramenopiles</taxon>
        <taxon>Bigyra</taxon>
        <taxon>Opalozoa</taxon>
        <taxon>Opalinata</taxon>
        <taxon>Blastocystidae</taxon>
        <taxon>Blastocystis</taxon>
    </lineage>
</organism>
<name>D8M8L2_BLAHO</name>
<dbReference type="InParanoid" id="D8M8L2"/>
<dbReference type="Gene3D" id="2.60.120.260">
    <property type="entry name" value="Galactose-binding domain-like"/>
    <property type="match status" value="1"/>
</dbReference>
<dbReference type="CDD" id="cd12087">
    <property type="entry name" value="TM_EGFR-like"/>
    <property type="match status" value="1"/>
</dbReference>
<keyword evidence="3" id="KW-0812">Transmembrane</keyword>
<accession>D8M8L2</accession>
<keyword evidence="5" id="KW-1185">Reference proteome</keyword>
<feature type="region of interest" description="Disordered" evidence="2">
    <location>
        <begin position="525"/>
        <end position="558"/>
    </location>
</feature>
<dbReference type="GeneID" id="24921185"/>
<reference evidence="4" key="1">
    <citation type="submission" date="2010-02" db="EMBL/GenBank/DDBJ databases">
        <title>Sequencing and annotation of the Blastocystis hominis genome.</title>
        <authorList>
            <person name="Wincker P."/>
        </authorList>
    </citation>
    <scope>NUCLEOTIDE SEQUENCE</scope>
    <source>
        <strain evidence="4">Singapore isolate B</strain>
    </source>
</reference>
<gene>
    <name evidence="4" type="ORF">GSBLH_T00004141001</name>
</gene>
<keyword evidence="3" id="KW-1133">Transmembrane helix</keyword>
<evidence type="ECO:0000313" key="4">
    <source>
        <dbReference type="EMBL" id="CBK24401.2"/>
    </source>
</evidence>
<feature type="transmembrane region" description="Helical" evidence="3">
    <location>
        <begin position="493"/>
        <end position="515"/>
    </location>
</feature>
<proteinExistence type="predicted"/>
<evidence type="ECO:0000256" key="1">
    <source>
        <dbReference type="ARBA" id="ARBA00023157"/>
    </source>
</evidence>
<feature type="compositionally biased region" description="Basic and acidic residues" evidence="2">
    <location>
        <begin position="545"/>
        <end position="558"/>
    </location>
</feature>
<protein>
    <submittedName>
        <fullName evidence="4">Uncharacterized protein</fullName>
    </submittedName>
</protein>
<dbReference type="RefSeq" id="XP_012898449.1">
    <property type="nucleotide sequence ID" value="XM_013042995.1"/>
</dbReference>
<evidence type="ECO:0000256" key="3">
    <source>
        <dbReference type="SAM" id="Phobius"/>
    </source>
</evidence>
<dbReference type="OrthoDB" id="200652at2759"/>
<dbReference type="AlphaFoldDB" id="D8M8L2"/>
<feature type="compositionally biased region" description="Low complexity" evidence="2">
    <location>
        <begin position="532"/>
        <end position="544"/>
    </location>
</feature>
<dbReference type="EMBL" id="FN668683">
    <property type="protein sequence ID" value="CBK24401.2"/>
    <property type="molecule type" value="Genomic_DNA"/>
</dbReference>
<dbReference type="Proteomes" id="UP000008312">
    <property type="component" value="Unassembled WGS sequence"/>
</dbReference>
<evidence type="ECO:0000313" key="5">
    <source>
        <dbReference type="Proteomes" id="UP000008312"/>
    </source>
</evidence>
<keyword evidence="1" id="KW-1015">Disulfide bond</keyword>
<dbReference type="CDD" id="cd00033">
    <property type="entry name" value="CCP"/>
    <property type="match status" value="1"/>
</dbReference>